<dbReference type="Proteomes" id="UP000823858">
    <property type="component" value="Unassembled WGS sequence"/>
</dbReference>
<dbReference type="AlphaFoldDB" id="A0A9D2TR80"/>
<dbReference type="InterPro" id="IPR009351">
    <property type="entry name" value="AlkZ-like"/>
</dbReference>
<evidence type="ECO:0000256" key="1">
    <source>
        <dbReference type="SAM" id="MobiDB-lite"/>
    </source>
</evidence>
<sequence>MVNPLLVEARLLAQGLVSPTATSPQEVLTAMGPMQGQELGGVISSIALRLRDRKQTDQKDAAQQVTDAFDRGAIVRSYPMRSTVFALAAEDARWVTELCSRQQRRESRRRLERDGLTDSDIARAHDVLDEHPDGLTRAELNEQFIACGLPGNQSMRYLLIRDMMLHGTAVYGPFRQGDQVIVASDTWLPDGTDLESRFNGDRTAAAAALLRRYLHSHGPADLRDFAWWTKLPVALIKEAATELNGSDGGSSSGSESNSDRGDGTSGPDLFEEADGRLHRPGLFDDLAAVKRKAHGTFLLPAFDEIVLGYRDRLSFMTAEHHEQVAPGNRGVFRRTIVRGGKFVGTWAAPSSRLVPSPFRALSDTAHTDVNRAFQRFPRARR</sequence>
<feature type="region of interest" description="Disordered" evidence="1">
    <location>
        <begin position="242"/>
        <end position="271"/>
    </location>
</feature>
<dbReference type="PANTHER" id="PTHR38479:SF2">
    <property type="entry name" value="WINGED HELIX DNA-BINDING DOMAIN-CONTAINING PROTEIN"/>
    <property type="match status" value="1"/>
</dbReference>
<evidence type="ECO:0000313" key="2">
    <source>
        <dbReference type="EMBL" id="HJC85799.1"/>
    </source>
</evidence>
<keyword evidence="2" id="KW-0238">DNA-binding</keyword>
<dbReference type="PANTHER" id="PTHR38479">
    <property type="entry name" value="LMO0824 PROTEIN"/>
    <property type="match status" value="1"/>
</dbReference>
<comment type="caution">
    <text evidence="2">The sequence shown here is derived from an EMBL/GenBank/DDBJ whole genome shotgun (WGS) entry which is preliminary data.</text>
</comment>
<gene>
    <name evidence="2" type="ORF">H9751_09705</name>
</gene>
<name>A0A9D2TR80_9CORY</name>
<reference evidence="2" key="2">
    <citation type="submission" date="2021-04" db="EMBL/GenBank/DDBJ databases">
        <authorList>
            <person name="Gilroy R."/>
        </authorList>
    </citation>
    <scope>NUCLEOTIDE SEQUENCE</scope>
    <source>
        <strain evidence="2">ChiHjej13B12-4958</strain>
    </source>
</reference>
<evidence type="ECO:0000313" key="3">
    <source>
        <dbReference type="Proteomes" id="UP000823858"/>
    </source>
</evidence>
<dbReference type="GO" id="GO:0003677">
    <property type="term" value="F:DNA binding"/>
    <property type="evidence" value="ECO:0007669"/>
    <property type="project" value="UniProtKB-KW"/>
</dbReference>
<accession>A0A9D2TR80</accession>
<dbReference type="Pfam" id="PF06224">
    <property type="entry name" value="AlkZ-like"/>
    <property type="match status" value="1"/>
</dbReference>
<dbReference type="EMBL" id="DWVP01000023">
    <property type="protein sequence ID" value="HJC85799.1"/>
    <property type="molecule type" value="Genomic_DNA"/>
</dbReference>
<reference evidence="2" key="1">
    <citation type="journal article" date="2021" name="PeerJ">
        <title>Extensive microbial diversity within the chicken gut microbiome revealed by metagenomics and culture.</title>
        <authorList>
            <person name="Gilroy R."/>
            <person name="Ravi A."/>
            <person name="Getino M."/>
            <person name="Pursley I."/>
            <person name="Horton D.L."/>
            <person name="Alikhan N.F."/>
            <person name="Baker D."/>
            <person name="Gharbi K."/>
            <person name="Hall N."/>
            <person name="Watson M."/>
            <person name="Adriaenssens E.M."/>
            <person name="Foster-Nyarko E."/>
            <person name="Jarju S."/>
            <person name="Secka A."/>
            <person name="Antonio M."/>
            <person name="Oren A."/>
            <person name="Chaudhuri R.R."/>
            <person name="La Ragione R."/>
            <person name="Hildebrand F."/>
            <person name="Pallen M.J."/>
        </authorList>
    </citation>
    <scope>NUCLEOTIDE SEQUENCE</scope>
    <source>
        <strain evidence="2">ChiHjej13B12-4958</strain>
    </source>
</reference>
<proteinExistence type="predicted"/>
<protein>
    <submittedName>
        <fullName evidence="2">Winged helix DNA-binding domain-containing protein</fullName>
    </submittedName>
</protein>
<organism evidence="2 3">
    <name type="scientific">Candidatus Corynebacterium faecigallinarum</name>
    <dbReference type="NCBI Taxonomy" id="2838528"/>
    <lineage>
        <taxon>Bacteria</taxon>
        <taxon>Bacillati</taxon>
        <taxon>Actinomycetota</taxon>
        <taxon>Actinomycetes</taxon>
        <taxon>Mycobacteriales</taxon>
        <taxon>Corynebacteriaceae</taxon>
        <taxon>Corynebacterium</taxon>
    </lineage>
</organism>